<reference evidence="2 3" key="1">
    <citation type="submission" date="2020-07" db="EMBL/GenBank/DDBJ databases">
        <title>Genomic Encyclopedia of Type Strains, Phase IV (KMG-V): Genome sequencing to study the core and pangenomes of soil and plant-associated prokaryotes.</title>
        <authorList>
            <person name="Whitman W."/>
        </authorList>
    </citation>
    <scope>NUCLEOTIDE SEQUENCE [LARGE SCALE GENOMIC DNA]</scope>
    <source>
        <strain evidence="2 3">X4EP2</strain>
    </source>
</reference>
<dbReference type="SUPFAM" id="SSF46785">
    <property type="entry name" value="Winged helix' DNA-binding domain"/>
    <property type="match status" value="1"/>
</dbReference>
<dbReference type="PANTHER" id="PTHR33169">
    <property type="entry name" value="PADR-FAMILY TRANSCRIPTIONAL REGULATOR"/>
    <property type="match status" value="1"/>
</dbReference>
<keyword evidence="3" id="KW-1185">Reference proteome</keyword>
<gene>
    <name evidence="2" type="ORF">HDF17_001003</name>
</gene>
<dbReference type="NCBIfam" id="TIGR03433">
    <property type="entry name" value="padR_acidobact"/>
    <property type="match status" value="1"/>
</dbReference>
<dbReference type="Gene3D" id="1.10.10.10">
    <property type="entry name" value="Winged helix-like DNA-binding domain superfamily/Winged helix DNA-binding domain"/>
    <property type="match status" value="1"/>
</dbReference>
<dbReference type="Pfam" id="PF03551">
    <property type="entry name" value="PadR"/>
    <property type="match status" value="1"/>
</dbReference>
<dbReference type="EMBL" id="JACCCW010000001">
    <property type="protein sequence ID" value="NYF78716.1"/>
    <property type="molecule type" value="Genomic_DNA"/>
</dbReference>
<name>A0A7Y9TFF5_9BACT</name>
<dbReference type="PANTHER" id="PTHR33169:SF14">
    <property type="entry name" value="TRANSCRIPTIONAL REGULATOR RV3488"/>
    <property type="match status" value="1"/>
</dbReference>
<sequence>MTDQHIDLPQGTLDLLILRTLALGSQHGWAISERVQQVSSDVLRIQQGSLYPALHRLERRGWIKAEWGMSENNRRAKYYELTRSGKKQLEVETDSWRKLAAAVAQILESV</sequence>
<feature type="domain" description="Transcription regulator PadR N-terminal" evidence="1">
    <location>
        <begin position="17"/>
        <end position="90"/>
    </location>
</feature>
<dbReference type="InterPro" id="IPR036390">
    <property type="entry name" value="WH_DNA-bd_sf"/>
</dbReference>
<dbReference type="InterPro" id="IPR036388">
    <property type="entry name" value="WH-like_DNA-bd_sf"/>
</dbReference>
<evidence type="ECO:0000313" key="3">
    <source>
        <dbReference type="Proteomes" id="UP000589520"/>
    </source>
</evidence>
<evidence type="ECO:0000259" key="1">
    <source>
        <dbReference type="Pfam" id="PF03551"/>
    </source>
</evidence>
<dbReference type="InterPro" id="IPR052509">
    <property type="entry name" value="Metal_resp_DNA-bind_regulator"/>
</dbReference>
<dbReference type="InterPro" id="IPR005149">
    <property type="entry name" value="Tscrpt_reg_PadR_N"/>
</dbReference>
<evidence type="ECO:0000313" key="2">
    <source>
        <dbReference type="EMBL" id="NYF78716.1"/>
    </source>
</evidence>
<dbReference type="AlphaFoldDB" id="A0A7Y9TFF5"/>
<protein>
    <submittedName>
        <fullName evidence="2">Transcriptional regulator</fullName>
    </submittedName>
</protein>
<dbReference type="InterPro" id="IPR017799">
    <property type="entry name" value="Tscrpt_reg_PadR_acidobac-type"/>
</dbReference>
<accession>A0A7Y9TFF5</accession>
<proteinExistence type="predicted"/>
<organism evidence="2 3">
    <name type="scientific">Granulicella arctica</name>
    <dbReference type="NCBI Taxonomy" id="940613"/>
    <lineage>
        <taxon>Bacteria</taxon>
        <taxon>Pseudomonadati</taxon>
        <taxon>Acidobacteriota</taxon>
        <taxon>Terriglobia</taxon>
        <taxon>Terriglobales</taxon>
        <taxon>Acidobacteriaceae</taxon>
        <taxon>Granulicella</taxon>
    </lineage>
</organism>
<dbReference type="RefSeq" id="WP_179488372.1">
    <property type="nucleotide sequence ID" value="NZ_JACCCW010000001.1"/>
</dbReference>
<comment type="caution">
    <text evidence="2">The sequence shown here is derived from an EMBL/GenBank/DDBJ whole genome shotgun (WGS) entry which is preliminary data.</text>
</comment>
<dbReference type="Proteomes" id="UP000589520">
    <property type="component" value="Unassembled WGS sequence"/>
</dbReference>